<dbReference type="Pfam" id="PF04434">
    <property type="entry name" value="SWIM"/>
    <property type="match status" value="1"/>
</dbReference>
<reference evidence="3" key="1">
    <citation type="submission" date="2021-07" db="EMBL/GenBank/DDBJ databases">
        <authorList>
            <person name="Catto M.A."/>
            <person name="Jacobson A."/>
            <person name="Kennedy G."/>
            <person name="Labadie P."/>
            <person name="Hunt B.G."/>
            <person name="Srinivasan R."/>
        </authorList>
    </citation>
    <scope>NUCLEOTIDE SEQUENCE</scope>
    <source>
        <strain evidence="3">PL_HMW_Pooled</strain>
        <tissue evidence="3">Head</tissue>
    </source>
</reference>
<dbReference type="InterPro" id="IPR011335">
    <property type="entry name" value="Restrct_endonuc-II-like"/>
</dbReference>
<evidence type="ECO:0000256" key="1">
    <source>
        <dbReference type="PROSITE-ProRule" id="PRU00325"/>
    </source>
</evidence>
<dbReference type="SUPFAM" id="SSF52980">
    <property type="entry name" value="Restriction endonuclease-like"/>
    <property type="match status" value="1"/>
</dbReference>
<keyword evidence="1" id="KW-0863">Zinc-finger</keyword>
<dbReference type="AlphaFoldDB" id="A0AAE1LHU9"/>
<evidence type="ECO:0000259" key="2">
    <source>
        <dbReference type="PROSITE" id="PS50966"/>
    </source>
</evidence>
<reference evidence="3" key="2">
    <citation type="journal article" date="2023" name="BMC Genomics">
        <title>Pest status, molecular evolution, and epigenetic factors derived from the genome assembly of Frankliniella fusca, a thysanopteran phytovirus vector.</title>
        <authorList>
            <person name="Catto M.A."/>
            <person name="Labadie P.E."/>
            <person name="Jacobson A.L."/>
            <person name="Kennedy G.G."/>
            <person name="Srinivasan R."/>
            <person name="Hunt B.G."/>
        </authorList>
    </citation>
    <scope>NUCLEOTIDE SEQUENCE</scope>
    <source>
        <strain evidence="3">PL_HMW_Pooled</strain>
    </source>
</reference>
<dbReference type="InterPro" id="IPR011604">
    <property type="entry name" value="PDDEXK-like_dom_sf"/>
</dbReference>
<organism evidence="3 4">
    <name type="scientific">Frankliniella fusca</name>
    <dbReference type="NCBI Taxonomy" id="407009"/>
    <lineage>
        <taxon>Eukaryota</taxon>
        <taxon>Metazoa</taxon>
        <taxon>Ecdysozoa</taxon>
        <taxon>Arthropoda</taxon>
        <taxon>Hexapoda</taxon>
        <taxon>Insecta</taxon>
        <taxon>Pterygota</taxon>
        <taxon>Neoptera</taxon>
        <taxon>Paraneoptera</taxon>
        <taxon>Thysanoptera</taxon>
        <taxon>Terebrantia</taxon>
        <taxon>Thripoidea</taxon>
        <taxon>Thripidae</taxon>
        <taxon>Frankliniella</taxon>
    </lineage>
</organism>
<dbReference type="PANTHER" id="PTHR47526">
    <property type="entry name" value="ATP-DEPENDENT DNA HELICASE"/>
    <property type="match status" value="1"/>
</dbReference>
<keyword evidence="4" id="KW-1185">Reference proteome</keyword>
<accession>A0AAE1LHU9</accession>
<dbReference type="PROSITE" id="PS50966">
    <property type="entry name" value="ZF_SWIM"/>
    <property type="match status" value="1"/>
</dbReference>
<dbReference type="Gene3D" id="3.90.320.10">
    <property type="match status" value="1"/>
</dbReference>
<keyword evidence="1" id="KW-0862">Zinc</keyword>
<sequence>MAPLLQLEHVFDAQQGFVRPLIEGRLAIPNIVSVGVKSRRGDLVEIQAIVVPSTSINKDPFIVEIFINKKESVVEKKISEISCTCPGGACKSHCCKHAMAVIIHLERLDESEIDTLTCTETDQVWGQLKDGALSKFEAAPLDTFCHLPRVGPVYQREVQPVTDELATEFETVSLKMLENSQAAKCARRQRQPAPAPTPPSQRRLEFFNHVIQNEHVLVKRVQELSNNLLNKCTPAQQQYYRESVMVTKKEALSIFLDSTGQNNAVWDAARYGRVTGSICYELFTYYRNKNPDWNKKINAIFGPHFSNSNMEAGNFYEPYALKKYLVEENKTCLECIDSMQVGIVINPLLPWLGFSADAIIFKNREMFKLWENKTPVKGNTINALQICQHLSYIDRSTGLLKKKGEYYGQIQLGMVLLNLPACDFSIYCSGVAGKPSEPKSDVESIHTETIVLDQSFCLNLLETLCHVYFEKILPWHVERND</sequence>
<gene>
    <name evidence="3" type="ORF">KUF71_009495</name>
</gene>
<name>A0AAE1LHU9_9NEOP</name>
<dbReference type="CDD" id="cd22343">
    <property type="entry name" value="PDDEXK_lambda_exonuclease-like"/>
    <property type="match status" value="1"/>
</dbReference>
<evidence type="ECO:0000313" key="4">
    <source>
        <dbReference type="Proteomes" id="UP001219518"/>
    </source>
</evidence>
<feature type="domain" description="SWIM-type" evidence="2">
    <location>
        <begin position="61"/>
        <end position="106"/>
    </location>
</feature>
<dbReference type="InterPro" id="IPR007527">
    <property type="entry name" value="Znf_SWIM"/>
</dbReference>
<dbReference type="GO" id="GO:0008270">
    <property type="term" value="F:zinc ion binding"/>
    <property type="evidence" value="ECO:0007669"/>
    <property type="project" value="UniProtKB-KW"/>
</dbReference>
<comment type="caution">
    <text evidence="3">The sequence shown here is derived from an EMBL/GenBank/DDBJ whole genome shotgun (WGS) entry which is preliminary data.</text>
</comment>
<dbReference type="Proteomes" id="UP001219518">
    <property type="component" value="Unassembled WGS sequence"/>
</dbReference>
<dbReference type="PANTHER" id="PTHR47526:SF3">
    <property type="entry name" value="PHD-TYPE DOMAIN-CONTAINING PROTEIN"/>
    <property type="match status" value="1"/>
</dbReference>
<proteinExistence type="predicted"/>
<dbReference type="EMBL" id="JAHWGI010000990">
    <property type="protein sequence ID" value="KAK3920208.1"/>
    <property type="molecule type" value="Genomic_DNA"/>
</dbReference>
<evidence type="ECO:0000313" key="3">
    <source>
        <dbReference type="EMBL" id="KAK3920208.1"/>
    </source>
</evidence>
<dbReference type="GO" id="GO:0006281">
    <property type="term" value="P:DNA repair"/>
    <property type="evidence" value="ECO:0007669"/>
    <property type="project" value="UniProtKB-ARBA"/>
</dbReference>
<keyword evidence="1" id="KW-0479">Metal-binding</keyword>
<protein>
    <submittedName>
        <fullName evidence="3">Trigger factor</fullName>
    </submittedName>
</protein>